<keyword evidence="3" id="KW-0808">Transferase</keyword>
<dbReference type="AlphaFoldDB" id="A0A6A7Y321"/>
<dbReference type="InterPro" id="IPR029044">
    <property type="entry name" value="Nucleotide-diphossugar_trans"/>
</dbReference>
<dbReference type="CDD" id="cd03522">
    <property type="entry name" value="MoeA_like"/>
    <property type="match status" value="1"/>
</dbReference>
<dbReference type="Gene3D" id="3.90.550.10">
    <property type="entry name" value="Spore Coat Polysaccharide Biosynthesis Protein SpsA, Chain A"/>
    <property type="match status" value="1"/>
</dbReference>
<dbReference type="SUPFAM" id="SSF53448">
    <property type="entry name" value="Nucleotide-diphospho-sugar transferases"/>
    <property type="match status" value="1"/>
</dbReference>
<dbReference type="InterPro" id="IPR025877">
    <property type="entry name" value="MobA-like_NTP_Trfase"/>
</dbReference>
<dbReference type="PANTHER" id="PTHR43777:SF1">
    <property type="entry name" value="MOLYBDENUM COFACTOR CYTIDYLYLTRANSFERASE"/>
    <property type="match status" value="1"/>
</dbReference>
<sequence length="540" mass="55462">MKFGPIPIAAADGALLAHAVRAGDILLRKGQRLGPAECAALAAAGIAEVIAARLDPDRDRHEDEAARRLAGALTGDGLAADEAAAGRVNLRATVPGLLVVDAAGVHAFNRIDDGITLATLPPFAPLEAGTMAATVKIIPFAVGLDAVTAALESTTQRPPIRLAPFRPRRVAVISTRLPNLKESVIDKTLAVLRARLAPSASTIVADRRIPHTTEAVASAIADAARDAPDLVVLFGASAVTDIADVLPAGLVAAGGEIERFGMPVDPGNLLLLGRHDGRPVVVAPGCARSPKENGFDWVLNRLIAGLTVTSDDIAALGVGGLLNEIVSRPRPREAPAPEPAAAPRIAAIVLAAGRSTRMGGPNKLLAPLDGRPLVRRAVEAACGSRATAVIVVTGHEAPVVRAALEGLPVRFVHNPAYAEGLSTSLAAGLDALGAEIEAAAVLLGDMPRVTAGMVDRLVDAYQPARGALIALSTSGGRRGNPVLWSRRFFPELQAIRGDTGGRDLLAAYPEAITEVEQGDGAAFDVDTPEALAALGAETTI</sequence>
<keyword evidence="1" id="KW-0460">Magnesium</keyword>
<dbReference type="SUPFAM" id="SSF63882">
    <property type="entry name" value="MoeA N-terminal region -like"/>
    <property type="match status" value="1"/>
</dbReference>
<dbReference type="GO" id="GO:0016779">
    <property type="term" value="F:nucleotidyltransferase activity"/>
    <property type="evidence" value="ECO:0007669"/>
    <property type="project" value="UniProtKB-ARBA"/>
</dbReference>
<dbReference type="InterPro" id="IPR012184">
    <property type="entry name" value="Bifunc_Mopterin-bd"/>
</dbReference>
<dbReference type="Gene3D" id="3.90.105.10">
    <property type="entry name" value="Molybdopterin biosynthesis moea protein, domain 2"/>
    <property type="match status" value="1"/>
</dbReference>
<proteinExistence type="predicted"/>
<dbReference type="PANTHER" id="PTHR43777">
    <property type="entry name" value="MOLYBDENUM COFACTOR CYTIDYLYLTRANSFERASE"/>
    <property type="match status" value="1"/>
</dbReference>
<accession>A0A6A7Y321</accession>
<evidence type="ECO:0000256" key="1">
    <source>
        <dbReference type="ARBA" id="ARBA00022842"/>
    </source>
</evidence>
<evidence type="ECO:0000313" key="3">
    <source>
        <dbReference type="EMBL" id="MQT12678.1"/>
    </source>
</evidence>
<dbReference type="Proteomes" id="UP000332515">
    <property type="component" value="Unassembled WGS sequence"/>
</dbReference>
<dbReference type="Pfam" id="PF12804">
    <property type="entry name" value="NTP_transf_3"/>
    <property type="match status" value="1"/>
</dbReference>
<comment type="caution">
    <text evidence="3">The sequence shown here is derived from an EMBL/GenBank/DDBJ whole genome shotgun (WGS) entry which is preliminary data.</text>
</comment>
<dbReference type="PIRSF" id="PIRSF036626">
    <property type="entry name" value="MPTBd_MobAlike"/>
    <property type="match status" value="1"/>
</dbReference>
<keyword evidence="4" id="KW-1185">Reference proteome</keyword>
<dbReference type="EMBL" id="VWNA01000001">
    <property type="protein sequence ID" value="MQT12678.1"/>
    <property type="molecule type" value="Genomic_DNA"/>
</dbReference>
<dbReference type="CDD" id="cd04182">
    <property type="entry name" value="GT_2_like_f"/>
    <property type="match status" value="1"/>
</dbReference>
<dbReference type="RefSeq" id="WP_153479916.1">
    <property type="nucleotide sequence ID" value="NZ_VWNA01000001.1"/>
</dbReference>
<organism evidence="3 4">
    <name type="scientific">Segnochrobactrum spirostomi</name>
    <dbReference type="NCBI Taxonomy" id="2608987"/>
    <lineage>
        <taxon>Bacteria</taxon>
        <taxon>Pseudomonadati</taxon>
        <taxon>Pseudomonadota</taxon>
        <taxon>Alphaproteobacteria</taxon>
        <taxon>Hyphomicrobiales</taxon>
        <taxon>Segnochrobactraceae</taxon>
        <taxon>Segnochrobactrum</taxon>
    </lineage>
</organism>
<dbReference type="GO" id="GO:0032324">
    <property type="term" value="P:molybdopterin cofactor biosynthetic process"/>
    <property type="evidence" value="ECO:0007669"/>
    <property type="project" value="InterPro"/>
</dbReference>
<feature type="domain" description="MobA-like NTP transferase" evidence="2">
    <location>
        <begin position="347"/>
        <end position="508"/>
    </location>
</feature>
<dbReference type="InterPro" id="IPR036135">
    <property type="entry name" value="MoeA_linker/N_sf"/>
</dbReference>
<dbReference type="InterPro" id="IPR036425">
    <property type="entry name" value="MoaB/Mog-like_dom_sf"/>
</dbReference>
<evidence type="ECO:0000313" key="4">
    <source>
        <dbReference type="Proteomes" id="UP000332515"/>
    </source>
</evidence>
<reference evidence="3 4" key="1">
    <citation type="submission" date="2019-09" db="EMBL/GenBank/DDBJ databases">
        <title>Segnochrobactrum spirostomi gen. nov., sp. nov., isolated from the ciliate Spirostomum cf. yagiui and description of a novel family, Segnochrobactraceae fam. nov. within the order Rhizobiales of the class Alphaproteobacteria.</title>
        <authorList>
            <person name="Akter S."/>
            <person name="Shazib S.U.A."/>
            <person name="Shin M.K."/>
        </authorList>
    </citation>
    <scope>NUCLEOTIDE SEQUENCE [LARGE SCALE GENOMIC DNA]</scope>
    <source>
        <strain evidence="3 4">Sp-1</strain>
    </source>
</reference>
<name>A0A6A7Y321_9HYPH</name>
<dbReference type="Gene3D" id="3.40.980.10">
    <property type="entry name" value="MoaB/Mog-like domain"/>
    <property type="match status" value="1"/>
</dbReference>
<evidence type="ECO:0000259" key="2">
    <source>
        <dbReference type="Pfam" id="PF12804"/>
    </source>
</evidence>
<gene>
    <name evidence="3" type="ORF">F0357_08425</name>
</gene>
<dbReference type="SUPFAM" id="SSF53218">
    <property type="entry name" value="Molybdenum cofactor biosynthesis proteins"/>
    <property type="match status" value="1"/>
</dbReference>
<protein>
    <submittedName>
        <fullName evidence="3">NTP transferase domain-containing protein</fullName>
    </submittedName>
</protein>